<dbReference type="CDD" id="cd03713">
    <property type="entry name" value="EFG_mtEFG_C"/>
    <property type="match status" value="1"/>
</dbReference>
<keyword evidence="3" id="KW-0648">Protein biosynthesis</keyword>
<dbReference type="Pfam" id="PF14492">
    <property type="entry name" value="EFG_III"/>
    <property type="match status" value="1"/>
</dbReference>
<keyword evidence="9" id="KW-1185">Reference proteome</keyword>
<dbReference type="EMBL" id="JBHTIR010001825">
    <property type="protein sequence ID" value="MFD0853023.1"/>
    <property type="molecule type" value="Genomic_DNA"/>
</dbReference>
<dbReference type="InterPro" id="IPR035647">
    <property type="entry name" value="EFG_III/V"/>
</dbReference>
<dbReference type="PANTHER" id="PTHR43261">
    <property type="entry name" value="TRANSLATION ELONGATION FACTOR G-RELATED"/>
    <property type="match status" value="1"/>
</dbReference>
<dbReference type="InterPro" id="IPR009022">
    <property type="entry name" value="EFG_III"/>
</dbReference>
<name>A0ABW3CH28_9ACTN</name>
<dbReference type="Pfam" id="PF03764">
    <property type="entry name" value="EFG_IV"/>
    <property type="match status" value="1"/>
</dbReference>
<dbReference type="Gene3D" id="3.30.70.870">
    <property type="entry name" value="Elongation Factor G (Translational Gtpase), domain 3"/>
    <property type="match status" value="1"/>
</dbReference>
<dbReference type="SMART" id="SM00838">
    <property type="entry name" value="EFG_C"/>
    <property type="match status" value="1"/>
</dbReference>
<dbReference type="Gene3D" id="3.30.230.10">
    <property type="match status" value="1"/>
</dbReference>
<evidence type="ECO:0000256" key="3">
    <source>
        <dbReference type="ARBA" id="ARBA00022917"/>
    </source>
</evidence>
<evidence type="ECO:0000259" key="7">
    <source>
        <dbReference type="SMART" id="SM00889"/>
    </source>
</evidence>
<dbReference type="PANTHER" id="PTHR43261:SF1">
    <property type="entry name" value="RIBOSOME-RELEASING FACTOR 2, MITOCHONDRIAL"/>
    <property type="match status" value="1"/>
</dbReference>
<dbReference type="SUPFAM" id="SSF54980">
    <property type="entry name" value="EF-G C-terminal domain-like"/>
    <property type="match status" value="2"/>
</dbReference>
<sequence>DRLATAIGRLAEEDPSFRVHTSEETGQTVIGGMGELHLQVLVERMADEYQVQAVVGRPQVAYRETIRDAVERVELTFRKQNGGKGHYAKVRISVEPIEGEAAYEFVNKVTGGRVPKDFIPSVDAGCQDAMQFGVLAGYEMTGVRVTLLDGDFHPVDSSDWAFRNAGSLAFKEAVRQASPALLEPVMAVEVTTPEEYMGDVIGDLNGRRGQVRSMDERS</sequence>
<evidence type="ECO:0000259" key="6">
    <source>
        <dbReference type="SMART" id="SM00838"/>
    </source>
</evidence>
<dbReference type="InterPro" id="IPR047872">
    <property type="entry name" value="EFG_IV"/>
</dbReference>
<feature type="non-terminal residue" evidence="8">
    <location>
        <position position="218"/>
    </location>
</feature>
<evidence type="ECO:0000256" key="1">
    <source>
        <dbReference type="ARBA" id="ARBA00022741"/>
    </source>
</evidence>
<comment type="function">
    <text evidence="5">Catalyzes the GTP-dependent ribosomal translocation step during translation elongation. During this step, the ribosome changes from the pre-translocational (PRE) to the post-translocational (POST) state as the newly formed A-site-bound peptidyl-tRNA and P-site-bound deacylated tRNA move to the P and E sites, respectively. Catalyzes the coordinated movement of the two tRNA molecules, the mRNA and conformational changes in the ribosome.</text>
</comment>
<evidence type="ECO:0000313" key="9">
    <source>
        <dbReference type="Proteomes" id="UP001597083"/>
    </source>
</evidence>
<organism evidence="8 9">
    <name type="scientific">Actinomadura adrarensis</name>
    <dbReference type="NCBI Taxonomy" id="1819600"/>
    <lineage>
        <taxon>Bacteria</taxon>
        <taxon>Bacillati</taxon>
        <taxon>Actinomycetota</taxon>
        <taxon>Actinomycetes</taxon>
        <taxon>Streptosporangiales</taxon>
        <taxon>Thermomonosporaceae</taxon>
        <taxon>Actinomadura</taxon>
    </lineage>
</organism>
<accession>A0ABW3CH28</accession>
<dbReference type="InterPro" id="IPR035649">
    <property type="entry name" value="EFG_V"/>
</dbReference>
<keyword evidence="2 8" id="KW-0251">Elongation factor</keyword>
<keyword evidence="4" id="KW-0342">GTP-binding</keyword>
<dbReference type="Pfam" id="PF00679">
    <property type="entry name" value="EFG_C"/>
    <property type="match status" value="1"/>
</dbReference>
<dbReference type="InterPro" id="IPR020568">
    <property type="entry name" value="Ribosomal_Su5_D2-typ_SF"/>
</dbReference>
<dbReference type="InterPro" id="IPR000640">
    <property type="entry name" value="EFG_V-like"/>
</dbReference>
<feature type="domain" description="Translation elongation factor EFG/EF2" evidence="7">
    <location>
        <begin position="59"/>
        <end position="178"/>
    </location>
</feature>
<dbReference type="SUPFAM" id="SSF54211">
    <property type="entry name" value="Ribosomal protein S5 domain 2-like"/>
    <property type="match status" value="1"/>
</dbReference>
<reference evidence="9" key="1">
    <citation type="journal article" date="2019" name="Int. J. Syst. Evol. Microbiol.">
        <title>The Global Catalogue of Microorganisms (GCM) 10K type strain sequencing project: providing services to taxonomists for standard genome sequencing and annotation.</title>
        <authorList>
            <consortium name="The Broad Institute Genomics Platform"/>
            <consortium name="The Broad Institute Genome Sequencing Center for Infectious Disease"/>
            <person name="Wu L."/>
            <person name="Ma J."/>
        </authorList>
    </citation>
    <scope>NUCLEOTIDE SEQUENCE [LARGE SCALE GENOMIC DNA]</scope>
    <source>
        <strain evidence="9">JCM 31696</strain>
    </source>
</reference>
<proteinExistence type="predicted"/>
<dbReference type="CDD" id="cd16262">
    <property type="entry name" value="EFG_III"/>
    <property type="match status" value="1"/>
</dbReference>
<gene>
    <name evidence="8" type="primary">fusA</name>
    <name evidence="8" type="ORF">ACFQ07_12360</name>
</gene>
<comment type="caution">
    <text evidence="8">The sequence shown here is derived from an EMBL/GenBank/DDBJ whole genome shotgun (WGS) entry which is preliminary data.</text>
</comment>
<dbReference type="InterPro" id="IPR014721">
    <property type="entry name" value="Ribsml_uS5_D2-typ_fold_subgr"/>
</dbReference>
<evidence type="ECO:0000256" key="2">
    <source>
        <dbReference type="ARBA" id="ARBA00022768"/>
    </source>
</evidence>
<evidence type="ECO:0000313" key="8">
    <source>
        <dbReference type="EMBL" id="MFD0853023.1"/>
    </source>
</evidence>
<protein>
    <submittedName>
        <fullName evidence="8">Elongation factor G</fullName>
    </submittedName>
</protein>
<feature type="domain" description="Elongation factor EFG" evidence="6">
    <location>
        <begin position="180"/>
        <end position="218"/>
    </location>
</feature>
<evidence type="ECO:0000256" key="4">
    <source>
        <dbReference type="ARBA" id="ARBA00023134"/>
    </source>
</evidence>
<dbReference type="InterPro" id="IPR041095">
    <property type="entry name" value="EFG_II"/>
</dbReference>
<dbReference type="Gene3D" id="3.30.70.240">
    <property type="match status" value="1"/>
</dbReference>
<dbReference type="InterPro" id="IPR005517">
    <property type="entry name" value="Transl_elong_EFG/EF2_IV"/>
</dbReference>
<feature type="non-terminal residue" evidence="8">
    <location>
        <position position="1"/>
    </location>
</feature>
<dbReference type="GO" id="GO:0003746">
    <property type="term" value="F:translation elongation factor activity"/>
    <property type="evidence" value="ECO:0007669"/>
    <property type="project" value="UniProtKB-KW"/>
</dbReference>
<evidence type="ECO:0000256" key="5">
    <source>
        <dbReference type="ARBA" id="ARBA00024731"/>
    </source>
</evidence>
<dbReference type="CDD" id="cd01434">
    <property type="entry name" value="EFG_mtEFG1_IV"/>
    <property type="match status" value="1"/>
</dbReference>
<dbReference type="Proteomes" id="UP001597083">
    <property type="component" value="Unassembled WGS sequence"/>
</dbReference>
<dbReference type="SMART" id="SM00889">
    <property type="entry name" value="EFG_IV"/>
    <property type="match status" value="1"/>
</dbReference>
<keyword evidence="1" id="KW-0547">Nucleotide-binding</keyword>